<sequence length="54" mass="6124">MDEGIKILSPILLLFTYDIGITLIISESDITKASELFKSIIFANIMHLHKSIIY</sequence>
<dbReference type="Proteomes" id="UP000013097">
    <property type="component" value="Unassembled WGS sequence"/>
</dbReference>
<proteinExistence type="predicted"/>
<comment type="caution">
    <text evidence="2">The sequence shown here is derived from an EMBL/GenBank/DDBJ whole genome shotgun (WGS) entry which is preliminary data.</text>
</comment>
<dbReference type="EMBL" id="AGYT01000014">
    <property type="protein sequence ID" value="ENZ00390.1"/>
    <property type="molecule type" value="Genomic_DNA"/>
</dbReference>
<gene>
    <name evidence="2" type="ORF">HMPREF1092_02556</name>
</gene>
<dbReference type="HOGENOM" id="CLU_3042016_0_0_9"/>
<evidence type="ECO:0000313" key="2">
    <source>
        <dbReference type="EMBL" id="ENZ00390.1"/>
    </source>
</evidence>
<evidence type="ECO:0000256" key="1">
    <source>
        <dbReference type="SAM" id="Phobius"/>
    </source>
</evidence>
<name>N9WBZ2_9CLOT</name>
<keyword evidence="1" id="KW-0472">Membrane</keyword>
<keyword evidence="1" id="KW-1133">Transmembrane helix</keyword>
<keyword evidence="3" id="KW-1185">Reference proteome</keyword>
<evidence type="ECO:0000313" key="3">
    <source>
        <dbReference type="Proteomes" id="UP000013097"/>
    </source>
</evidence>
<dbReference type="RefSeq" id="WP_002599017.1">
    <property type="nucleotide sequence ID" value="NZ_KB850956.1"/>
</dbReference>
<reference evidence="2 3" key="1">
    <citation type="submission" date="2013-01" db="EMBL/GenBank/DDBJ databases">
        <title>The Genome Sequence of Clostridium colicanis 209318.</title>
        <authorList>
            <consortium name="The Broad Institute Genome Sequencing Platform"/>
            <person name="Earl A."/>
            <person name="Ward D."/>
            <person name="Feldgarden M."/>
            <person name="Gevers D."/>
            <person name="Courvalin P."/>
            <person name="Lambert T."/>
            <person name="Walker B."/>
            <person name="Young S.K."/>
            <person name="Zeng Q."/>
            <person name="Gargeya S."/>
            <person name="Fitzgerald M."/>
            <person name="Haas B."/>
            <person name="Abouelleil A."/>
            <person name="Alvarado L."/>
            <person name="Arachchi H.M."/>
            <person name="Berlin A.M."/>
            <person name="Chapman S.B."/>
            <person name="Dewar J."/>
            <person name="Goldberg J."/>
            <person name="Griggs A."/>
            <person name="Gujja S."/>
            <person name="Hansen M."/>
            <person name="Howarth C."/>
            <person name="Imamovic A."/>
            <person name="Larimer J."/>
            <person name="McCowan C."/>
            <person name="Murphy C."/>
            <person name="Neiman D."/>
            <person name="Pearson M."/>
            <person name="Priest M."/>
            <person name="Roberts A."/>
            <person name="Saif S."/>
            <person name="Shea T."/>
            <person name="Sisk P."/>
            <person name="Sykes S."/>
            <person name="Wortman J."/>
            <person name="Nusbaum C."/>
            <person name="Birren B."/>
        </authorList>
    </citation>
    <scope>NUCLEOTIDE SEQUENCE [LARGE SCALE GENOMIC DNA]</scope>
    <source>
        <strain evidence="2 3">209318</strain>
    </source>
</reference>
<organism evidence="2 3">
    <name type="scientific">Clostridium thermobutyricum</name>
    <dbReference type="NCBI Taxonomy" id="29372"/>
    <lineage>
        <taxon>Bacteria</taxon>
        <taxon>Bacillati</taxon>
        <taxon>Bacillota</taxon>
        <taxon>Clostridia</taxon>
        <taxon>Eubacteriales</taxon>
        <taxon>Clostridiaceae</taxon>
        <taxon>Clostridium</taxon>
    </lineage>
</organism>
<keyword evidence="1" id="KW-0812">Transmembrane</keyword>
<accession>N9WBZ2</accession>
<dbReference type="AlphaFoldDB" id="N9WBZ2"/>
<protein>
    <submittedName>
        <fullName evidence="2">Uncharacterized protein</fullName>
    </submittedName>
</protein>
<feature type="transmembrane region" description="Helical" evidence="1">
    <location>
        <begin position="7"/>
        <end position="26"/>
    </location>
</feature>